<name>A0ABT8CCL6_9BACT</name>
<organism evidence="3 4">
    <name type="scientific">Cyclobacterium jeungdonense</name>
    <dbReference type="NCBI Taxonomy" id="708087"/>
    <lineage>
        <taxon>Bacteria</taxon>
        <taxon>Pseudomonadati</taxon>
        <taxon>Bacteroidota</taxon>
        <taxon>Cytophagia</taxon>
        <taxon>Cytophagales</taxon>
        <taxon>Cyclobacteriaceae</taxon>
        <taxon>Cyclobacterium</taxon>
    </lineage>
</organism>
<feature type="transmembrane region" description="Helical" evidence="2">
    <location>
        <begin position="1411"/>
        <end position="1431"/>
    </location>
</feature>
<feature type="transmembrane region" description="Helical" evidence="2">
    <location>
        <begin position="575"/>
        <end position="601"/>
    </location>
</feature>
<evidence type="ECO:0000256" key="2">
    <source>
        <dbReference type="SAM" id="Phobius"/>
    </source>
</evidence>
<feature type="transmembrane region" description="Helical" evidence="2">
    <location>
        <begin position="951"/>
        <end position="970"/>
    </location>
</feature>
<feature type="region of interest" description="Disordered" evidence="1">
    <location>
        <begin position="89"/>
        <end position="108"/>
    </location>
</feature>
<comment type="caution">
    <text evidence="3">The sequence shown here is derived from an EMBL/GenBank/DDBJ whole genome shotgun (WGS) entry which is preliminary data.</text>
</comment>
<accession>A0ABT8CCL6</accession>
<keyword evidence="2" id="KW-0472">Membrane</keyword>
<feature type="transmembrane region" description="Helical" evidence="2">
    <location>
        <begin position="261"/>
        <end position="286"/>
    </location>
</feature>
<keyword evidence="2" id="KW-0812">Transmembrane</keyword>
<evidence type="ECO:0000313" key="3">
    <source>
        <dbReference type="EMBL" id="MDN3690137.1"/>
    </source>
</evidence>
<evidence type="ECO:0000313" key="4">
    <source>
        <dbReference type="Proteomes" id="UP001236663"/>
    </source>
</evidence>
<sequence>MMRISNKAWVLLSTLIIISLAFFYYFFVYVPRNEEKLVNNNMRILEKIKGNIHNLLENERKIIRNEKGQNITNIIFGADNLVFKLETSENDASNPTETGKEGSLDDATSNKEYPVESVVNKSYAEILQNPLIERRDVFDFVSITQFRKEEGTLSMLYINDPKGQIITLDSIESNYTSNSLFEIDFGYNKYKAFNISYLNNEENNIFLTGYISKDIYEDKKREVSIYLISFILILTVLLIHALPFIKLWVMSHSERLSLKDIFFTGVSISLLPTVLILVILFFTYHFGNIGKQTKSNLEHIHFKIENNFKEELKNVTNLLSEIKQNINKEISTIDSSNFTNKIRKLSFFEHSSEIDSVSKKIKYYTAFRNFKSESLPPQIDEQSKYKYFNSIFWCDPKGKIRIYLSNEKNASLLYDLSHRNYVMDIPNGNTFNYNGQNISFESIRSVSDGNYEMGLGMESGIDSLPVLATSLSLVSIMNPILEEGYGFCFFDETGNTLFHSDKNRNLNENFLEETNNNFNYNIESNSPSHEKVNYMGKEHYMYMNKVDGLDHIYLATFLDSEFIDTSNSLAISSTIVFQLIFLAVLLLLSVALFSTTGNYTLIKQKRFLFFWLRPYTDENTKAKEMYGNLILFNFFGILFLILNWALYENSIGLLIFSVISTCSVLITYNFWKITSYLFQVRNYISNSPDMRNKIFKLFILTSIIFIIVVKMKWYSESVIYIYIDLLILLIFILTIYNFIPFGNTRISLKRFSDNLFKSKLLVNIYSIYKLYVLSLLILITILPPIIFYSIAFKMESSLAFINKTKNIDFNIKSWKDEKRSQFVSEKEGRIVSNIENLDVFINQMKMDDLIFLFFNNPESSISEFADSNLKDTTVYEYPINHIVPYWYSGLRFPFNRYGELTNALIASDSSFIELYKEKGSDQFILKNNLFDLGIEHYDSILYSSFAKNTSLFFLFIVTLIFIYFILNFTINKIYGLDFRVYAKTMIFETKLNEFMNQLISIYTELDERQKLPIQEVINQGTDQKNVSLPGLNAYNNILITGVNASHISAVYHSLKSKFSDRFFSMDMLLITDFCEKITEPRYKNHYLLFPEVNYQIDLKLLFNVSEEKLLPLKEAIYDKPDLNSNSKSPQLIVLIEHFEFSYENIELNKIKLGIIRRLIANSTIRVIICSEMSLIKIHEYYEDQLKRFKIDLKKDGSDYLEKQRMIDDIANDYRMWLHLFGSFYNITIPLESTGSFFDESRNEFPFLKSELKHGTYLRKINLRFQMDLENSGQTNRLTFNEINDEDLILNIQEIAYPYYFSVWNSLSKQEQYIVYDIAMDGFVNPNNVNGILELLHKGILVYDDSLRLMNASFTNFVLTKVDNDISLKNELASKENGNWSVTSSVFLMVILGLIIFVSFGKIHILDDMNALLGSIAAVFTLLLRLSGIFSFSKD</sequence>
<proteinExistence type="predicted"/>
<feature type="transmembrane region" description="Helical" evidence="2">
    <location>
        <begin position="694"/>
        <end position="713"/>
    </location>
</feature>
<evidence type="ECO:0000256" key="1">
    <source>
        <dbReference type="SAM" id="MobiDB-lite"/>
    </source>
</evidence>
<feature type="transmembrane region" description="Helical" evidence="2">
    <location>
        <begin position="653"/>
        <end position="673"/>
    </location>
</feature>
<keyword evidence="2" id="KW-1133">Transmembrane helix</keyword>
<reference evidence="4" key="1">
    <citation type="journal article" date="2019" name="Int. J. Syst. Evol. Microbiol.">
        <title>The Global Catalogue of Microorganisms (GCM) 10K type strain sequencing project: providing services to taxonomists for standard genome sequencing and annotation.</title>
        <authorList>
            <consortium name="The Broad Institute Genomics Platform"/>
            <consortium name="The Broad Institute Genome Sequencing Center for Infectious Disease"/>
            <person name="Wu L."/>
            <person name="Ma J."/>
        </authorList>
    </citation>
    <scope>NUCLEOTIDE SEQUENCE [LARGE SCALE GENOMIC DNA]</scope>
    <source>
        <strain evidence="4">CECT 7706</strain>
    </source>
</reference>
<keyword evidence="4" id="KW-1185">Reference proteome</keyword>
<feature type="transmembrane region" description="Helical" evidence="2">
    <location>
        <begin position="1379"/>
        <end position="1399"/>
    </location>
</feature>
<gene>
    <name evidence="3" type="ORF">QWZ15_20115</name>
</gene>
<dbReference type="EMBL" id="JAUFQS010000047">
    <property type="protein sequence ID" value="MDN3690137.1"/>
    <property type="molecule type" value="Genomic_DNA"/>
</dbReference>
<dbReference type="Proteomes" id="UP001236663">
    <property type="component" value="Unassembled WGS sequence"/>
</dbReference>
<protein>
    <submittedName>
        <fullName evidence="3">Uncharacterized protein</fullName>
    </submittedName>
</protein>
<dbReference type="RefSeq" id="WP_163383354.1">
    <property type="nucleotide sequence ID" value="NZ_JAUFQS010000047.1"/>
</dbReference>
<feature type="transmembrane region" description="Helical" evidence="2">
    <location>
        <begin position="629"/>
        <end position="647"/>
    </location>
</feature>
<feature type="transmembrane region" description="Helical" evidence="2">
    <location>
        <begin position="225"/>
        <end position="249"/>
    </location>
</feature>
<feature type="transmembrane region" description="Helical" evidence="2">
    <location>
        <begin position="719"/>
        <end position="739"/>
    </location>
</feature>
<feature type="transmembrane region" description="Helical" evidence="2">
    <location>
        <begin position="9"/>
        <end position="30"/>
    </location>
</feature>